<reference evidence="5 6" key="1">
    <citation type="submission" date="2016-10" db="EMBL/GenBank/DDBJ databases">
        <title>The Draft Genome Sequence of the Potato Rhizosphere Bacteria Ochrobactrum sp. IPA7.2.</title>
        <authorList>
            <person name="Gogoleva N.E."/>
            <person name="Khlopko Y.A."/>
            <person name="Burygin G.L."/>
            <person name="Plotnikov A.O."/>
        </authorList>
    </citation>
    <scope>NUCLEOTIDE SEQUENCE [LARGE SCALE GENOMIC DNA]</scope>
    <source>
        <strain evidence="5 6">IPA7.2</strain>
    </source>
</reference>
<dbReference type="InterPro" id="IPR050490">
    <property type="entry name" value="Bact_solute-bd_prot1"/>
</dbReference>
<evidence type="ECO:0000313" key="6">
    <source>
        <dbReference type="Proteomes" id="UP000182985"/>
    </source>
</evidence>
<dbReference type="RefSeq" id="WP_071631560.1">
    <property type="nucleotide sequence ID" value="NZ_MOEC01000008.1"/>
</dbReference>
<dbReference type="PANTHER" id="PTHR43649">
    <property type="entry name" value="ARABINOSE-BINDING PROTEIN-RELATED"/>
    <property type="match status" value="1"/>
</dbReference>
<dbReference type="CDD" id="cd13585">
    <property type="entry name" value="PBP2_TMBP_like"/>
    <property type="match status" value="1"/>
</dbReference>
<dbReference type="PANTHER" id="PTHR43649:SF12">
    <property type="entry name" value="DIACETYLCHITOBIOSE BINDING PROTEIN DASA"/>
    <property type="match status" value="1"/>
</dbReference>
<dbReference type="InterPro" id="IPR006059">
    <property type="entry name" value="SBP"/>
</dbReference>
<dbReference type="Proteomes" id="UP000182985">
    <property type="component" value="Unassembled WGS sequence"/>
</dbReference>
<comment type="subcellular location">
    <subcellularLocation>
        <location evidence="1">Periplasm</location>
    </subcellularLocation>
</comment>
<dbReference type="Gene3D" id="3.40.190.10">
    <property type="entry name" value="Periplasmic binding protein-like II"/>
    <property type="match status" value="2"/>
</dbReference>
<evidence type="ECO:0000256" key="1">
    <source>
        <dbReference type="ARBA" id="ARBA00004418"/>
    </source>
</evidence>
<comment type="caution">
    <text evidence="5">The sequence shown here is derived from an EMBL/GenBank/DDBJ whole genome shotgun (WGS) entry which is preliminary data.</text>
</comment>
<dbReference type="SUPFAM" id="SSF53850">
    <property type="entry name" value="Periplasmic binding protein-like II"/>
    <property type="match status" value="1"/>
</dbReference>
<name>A0A1J6HM99_9HYPH</name>
<comment type="similarity">
    <text evidence="2">Belongs to the bacterial solute-binding protein 1 family.</text>
</comment>
<feature type="signal peptide" evidence="4">
    <location>
        <begin position="1"/>
        <end position="23"/>
    </location>
</feature>
<dbReference type="GO" id="GO:0042597">
    <property type="term" value="C:periplasmic space"/>
    <property type="evidence" value="ECO:0007669"/>
    <property type="project" value="UniProtKB-SubCell"/>
</dbReference>
<keyword evidence="4" id="KW-0732">Signal</keyword>
<dbReference type="OrthoDB" id="9804061at2"/>
<dbReference type="Pfam" id="PF01547">
    <property type="entry name" value="SBP_bac_1"/>
    <property type="match status" value="1"/>
</dbReference>
<keyword evidence="3" id="KW-0574">Periplasm</keyword>
<protein>
    <submittedName>
        <fullName evidence="5">Sugar ABC transporter substrate-binding protein</fullName>
    </submittedName>
</protein>
<feature type="chain" id="PRO_5009639108" evidence="4">
    <location>
        <begin position="24"/>
        <end position="440"/>
    </location>
</feature>
<gene>
    <name evidence="5" type="ORF">BLA27_09665</name>
</gene>
<dbReference type="EMBL" id="MOEC01000008">
    <property type="protein sequence ID" value="OIS93577.1"/>
    <property type="molecule type" value="Genomic_DNA"/>
</dbReference>
<keyword evidence="6" id="KW-1185">Reference proteome</keyword>
<dbReference type="AlphaFoldDB" id="A0A1J6HM99"/>
<evidence type="ECO:0000256" key="3">
    <source>
        <dbReference type="ARBA" id="ARBA00022764"/>
    </source>
</evidence>
<evidence type="ECO:0000256" key="2">
    <source>
        <dbReference type="ARBA" id="ARBA00008520"/>
    </source>
</evidence>
<proteinExistence type="inferred from homology"/>
<evidence type="ECO:0000256" key="4">
    <source>
        <dbReference type="SAM" id="SignalP"/>
    </source>
</evidence>
<accession>A0A1J6HM99</accession>
<evidence type="ECO:0000313" key="5">
    <source>
        <dbReference type="EMBL" id="OIS93577.1"/>
    </source>
</evidence>
<sequence>MKVIKSILAGTVSLIGLTIAASAEEIVVATVNNGDMIIMQKLSKEFEKETGIKVRWVILEENSLREKLATDISMKAAQYDVISVNSHQTQLWGKMGWLMKLDDFGADYDYDDIIPATRSSVSVDGAMYAAPFYGESLITYYRKDLFEKAGLKMPEKPTFANIAEFAAKIDDKANGVYGICLRGKPGWGENTPLISTFVAAFGGEWFDMKWQPQLTAKPWQEALGWYLDLMNKYGPPGASSNGYNENRVLFSTGKCGMWIDATVTAGYLLNPKESTVSDKTGFAPYPVTEINPNAAGWSGAWSLAIPVNSTTHEEASKKFIQWATSKSYVQLVGEREGWLLAPPGTRTSTYKSPEYLKVAAPFADQVLHAIASVNPDKPSIHEVPYVGAGFIHIPEFQAIGTTVGQNLAAALAGSKKPEQALQESQDFVKRTMQRAGYYRN</sequence>
<organism evidence="5 6">
    <name type="scientific">Brucella cytisi</name>
    <dbReference type="NCBI Taxonomy" id="407152"/>
    <lineage>
        <taxon>Bacteria</taxon>
        <taxon>Pseudomonadati</taxon>
        <taxon>Pseudomonadota</taxon>
        <taxon>Alphaproteobacteria</taxon>
        <taxon>Hyphomicrobiales</taxon>
        <taxon>Brucellaceae</taxon>
        <taxon>Brucella/Ochrobactrum group</taxon>
        <taxon>Brucella</taxon>
    </lineage>
</organism>